<dbReference type="GO" id="GO:0003677">
    <property type="term" value="F:DNA binding"/>
    <property type="evidence" value="ECO:0007669"/>
    <property type="project" value="TreeGrafter"/>
</dbReference>
<feature type="region of interest" description="Disordered" evidence="1">
    <location>
        <begin position="254"/>
        <end position="294"/>
    </location>
</feature>
<dbReference type="Pfam" id="PF09729">
    <property type="entry name" value="Gti1_Pac2"/>
    <property type="match status" value="1"/>
</dbReference>
<evidence type="ECO:0000313" key="2">
    <source>
        <dbReference type="EMBL" id="PPQ66324.1"/>
    </source>
</evidence>
<feature type="compositionally biased region" description="Polar residues" evidence="1">
    <location>
        <begin position="254"/>
        <end position="266"/>
    </location>
</feature>
<dbReference type="OrthoDB" id="5572844at2759"/>
<dbReference type="EMBL" id="NHYE01005633">
    <property type="protein sequence ID" value="PPQ66324.1"/>
    <property type="molecule type" value="Genomic_DNA"/>
</dbReference>
<accession>A0A409VJ74</accession>
<organism evidence="2 3">
    <name type="scientific">Gymnopilus dilepis</name>
    <dbReference type="NCBI Taxonomy" id="231916"/>
    <lineage>
        <taxon>Eukaryota</taxon>
        <taxon>Fungi</taxon>
        <taxon>Dikarya</taxon>
        <taxon>Basidiomycota</taxon>
        <taxon>Agaricomycotina</taxon>
        <taxon>Agaricomycetes</taxon>
        <taxon>Agaricomycetidae</taxon>
        <taxon>Agaricales</taxon>
        <taxon>Agaricineae</taxon>
        <taxon>Hymenogastraceae</taxon>
        <taxon>Gymnopilus</taxon>
    </lineage>
</organism>
<keyword evidence="3" id="KW-1185">Reference proteome</keyword>
<evidence type="ECO:0000256" key="1">
    <source>
        <dbReference type="SAM" id="MobiDB-lite"/>
    </source>
</evidence>
<proteinExistence type="predicted"/>
<dbReference type="PANTHER" id="PTHR28027">
    <property type="entry name" value="TRANSCRIPTIONAL REGULATOR MIT1"/>
    <property type="match status" value="1"/>
</dbReference>
<dbReference type="Proteomes" id="UP000284706">
    <property type="component" value="Unassembled WGS sequence"/>
</dbReference>
<evidence type="ECO:0000313" key="3">
    <source>
        <dbReference type="Proteomes" id="UP000284706"/>
    </source>
</evidence>
<feature type="compositionally biased region" description="Polar residues" evidence="1">
    <location>
        <begin position="214"/>
        <end position="227"/>
    </location>
</feature>
<feature type="region of interest" description="Disordered" evidence="1">
    <location>
        <begin position="431"/>
        <end position="451"/>
    </location>
</feature>
<dbReference type="AlphaFoldDB" id="A0A409VJ74"/>
<gene>
    <name evidence="2" type="ORF">CVT26_011155</name>
</gene>
<reference evidence="2 3" key="1">
    <citation type="journal article" date="2018" name="Evol. Lett.">
        <title>Horizontal gene cluster transfer increased hallucinogenic mushroom diversity.</title>
        <authorList>
            <person name="Reynolds H.T."/>
            <person name="Vijayakumar V."/>
            <person name="Gluck-Thaler E."/>
            <person name="Korotkin H.B."/>
            <person name="Matheny P.B."/>
            <person name="Slot J.C."/>
        </authorList>
    </citation>
    <scope>NUCLEOTIDE SEQUENCE [LARGE SCALE GENOMIC DNA]</scope>
    <source>
        <strain evidence="2 3">SRW20</strain>
    </source>
</reference>
<feature type="region of interest" description="Disordered" evidence="1">
    <location>
        <begin position="191"/>
        <end position="235"/>
    </location>
</feature>
<feature type="compositionally biased region" description="Basic and acidic residues" evidence="1">
    <location>
        <begin position="432"/>
        <end position="451"/>
    </location>
</feature>
<dbReference type="InterPro" id="IPR018608">
    <property type="entry name" value="Gti1/Pac2"/>
</dbReference>
<sequence>MVTRRLDADERIALRSGCVYAWEERGPHSELTGLGIERFTEGRRWSPSRVRDDFLFYYEKWTPPPDSNHRGNAAESHPPRDWDQLVKQTYSAWVETERGRRKWHLTAYFSQQTVDQLRTVDDDPLIKDLVVPEGIFTSARTNKNRSRTDDHHTDAAISATNASRSFAPFSSPHYQAQNGSPSLAPVLMHEPYQQTSRPEPTASPVYEHSPSPVSPRNITPYIHSQESYPGHSAAASSYASQDYSMSQSATTSRVVSPALSPSQGSRPFTVAAPTTHVPEDLSPRPTSWDNSYAFPQRPRYQHREEHDRTPAPYAASPAVSATVAYSMTHQQTYYPNAPHLPHPNGGNTMYSQSYSLQSALTLPPPGPSEPRQYPLSPLQIPDRLPSQPGPFPFLQNSHTYSTPSIEQSLGETDASHEAILAPLDVLRRPVKFPRDPTDEKTLRLLREKASP</sequence>
<dbReference type="InParanoid" id="A0A409VJ74"/>
<evidence type="ECO:0008006" key="4">
    <source>
        <dbReference type="Google" id="ProtNLM"/>
    </source>
</evidence>
<dbReference type="PANTHER" id="PTHR28027:SF2">
    <property type="entry name" value="TRANSCRIPTIONAL REGULATOR MIT1"/>
    <property type="match status" value="1"/>
</dbReference>
<protein>
    <recommendedName>
        <fullName evidence="4">cAMP-independent regulatory protein pac2</fullName>
    </recommendedName>
</protein>
<name>A0A409VJ74_9AGAR</name>
<comment type="caution">
    <text evidence="2">The sequence shown here is derived from an EMBL/GenBank/DDBJ whole genome shotgun (WGS) entry which is preliminary data.</text>
</comment>